<keyword evidence="5 11" id="KW-0812">Transmembrane</keyword>
<feature type="region of interest" description="Disordered" evidence="10">
    <location>
        <begin position="89"/>
        <end position="139"/>
    </location>
</feature>
<keyword evidence="8" id="KW-0811">Translocation</keyword>
<evidence type="ECO:0000256" key="8">
    <source>
        <dbReference type="ARBA" id="ARBA00023010"/>
    </source>
</evidence>
<sequence length="139" mass="14887">MPFDPLTLIMLAVLALLIFFMFRNSRKRQKDAQELQSKVVAGAKVMTNSGVFGTILSIDEEDNEVLLESTPGTVLAVHRQTIARVVTATESDVDDTSPTVDTVGAGDAKVLGEPEFGERIDDADSGSSDSTINGKKAED</sequence>
<comment type="subcellular location">
    <subcellularLocation>
        <location evidence="1">Cell membrane</location>
        <topology evidence="1">Single-pass membrane protein</topology>
    </subcellularLocation>
</comment>
<dbReference type="Pfam" id="PF02699">
    <property type="entry name" value="YajC"/>
    <property type="match status" value="1"/>
</dbReference>
<dbReference type="SMART" id="SM01323">
    <property type="entry name" value="YajC"/>
    <property type="match status" value="1"/>
</dbReference>
<evidence type="ECO:0000256" key="7">
    <source>
        <dbReference type="ARBA" id="ARBA00022989"/>
    </source>
</evidence>
<keyword evidence="6" id="KW-0653">Protein transport</keyword>
<accession>A0ABW1VBH4</accession>
<dbReference type="RefSeq" id="WP_386728229.1">
    <property type="nucleotide sequence ID" value="NZ_JBHSTP010000001.1"/>
</dbReference>
<comment type="similarity">
    <text evidence="2">Belongs to the YajC family.</text>
</comment>
<keyword evidence="9 11" id="KW-0472">Membrane</keyword>
<evidence type="ECO:0000256" key="5">
    <source>
        <dbReference type="ARBA" id="ARBA00022692"/>
    </source>
</evidence>
<evidence type="ECO:0000256" key="2">
    <source>
        <dbReference type="ARBA" id="ARBA00006742"/>
    </source>
</evidence>
<evidence type="ECO:0000256" key="6">
    <source>
        <dbReference type="ARBA" id="ARBA00022927"/>
    </source>
</evidence>
<evidence type="ECO:0000256" key="10">
    <source>
        <dbReference type="SAM" id="MobiDB-lite"/>
    </source>
</evidence>
<feature type="transmembrane region" description="Helical" evidence="11">
    <location>
        <begin position="6"/>
        <end position="22"/>
    </location>
</feature>
<evidence type="ECO:0000313" key="12">
    <source>
        <dbReference type="EMBL" id="MFC6355423.1"/>
    </source>
</evidence>
<reference evidence="13" key="1">
    <citation type="journal article" date="2019" name="Int. J. Syst. Evol. Microbiol.">
        <title>The Global Catalogue of Microorganisms (GCM) 10K type strain sequencing project: providing services to taxonomists for standard genome sequencing and annotation.</title>
        <authorList>
            <consortium name="The Broad Institute Genomics Platform"/>
            <consortium name="The Broad Institute Genome Sequencing Center for Infectious Disease"/>
            <person name="Wu L."/>
            <person name="Ma J."/>
        </authorList>
    </citation>
    <scope>NUCLEOTIDE SEQUENCE [LARGE SCALE GENOMIC DNA]</scope>
    <source>
        <strain evidence="13">CCUG 43304</strain>
    </source>
</reference>
<dbReference type="PANTHER" id="PTHR33909:SF1">
    <property type="entry name" value="SEC TRANSLOCON ACCESSORY COMPLEX SUBUNIT YAJC"/>
    <property type="match status" value="1"/>
</dbReference>
<protein>
    <submittedName>
        <fullName evidence="12">Preprotein translocase subunit YajC</fullName>
    </submittedName>
</protein>
<name>A0ABW1VBH4_9MICO</name>
<keyword evidence="3" id="KW-0813">Transport</keyword>
<keyword evidence="4" id="KW-1003">Cell membrane</keyword>
<dbReference type="InterPro" id="IPR003849">
    <property type="entry name" value="Preprotein_translocase_YajC"/>
</dbReference>
<evidence type="ECO:0000256" key="11">
    <source>
        <dbReference type="SAM" id="Phobius"/>
    </source>
</evidence>
<feature type="compositionally biased region" description="Basic and acidic residues" evidence="10">
    <location>
        <begin position="110"/>
        <end position="122"/>
    </location>
</feature>
<evidence type="ECO:0000256" key="1">
    <source>
        <dbReference type="ARBA" id="ARBA00004162"/>
    </source>
</evidence>
<dbReference type="NCBIfam" id="TIGR00739">
    <property type="entry name" value="yajC"/>
    <property type="match status" value="1"/>
</dbReference>
<dbReference type="Proteomes" id="UP001596306">
    <property type="component" value="Unassembled WGS sequence"/>
</dbReference>
<proteinExistence type="inferred from homology"/>
<comment type="caution">
    <text evidence="12">The sequence shown here is derived from an EMBL/GenBank/DDBJ whole genome shotgun (WGS) entry which is preliminary data.</text>
</comment>
<evidence type="ECO:0000313" key="13">
    <source>
        <dbReference type="Proteomes" id="UP001596306"/>
    </source>
</evidence>
<gene>
    <name evidence="12" type="primary">yajC</name>
    <name evidence="12" type="ORF">ACFQB0_04805</name>
</gene>
<evidence type="ECO:0000256" key="9">
    <source>
        <dbReference type="ARBA" id="ARBA00023136"/>
    </source>
</evidence>
<evidence type="ECO:0000256" key="4">
    <source>
        <dbReference type="ARBA" id="ARBA00022475"/>
    </source>
</evidence>
<dbReference type="EMBL" id="JBHSTP010000001">
    <property type="protein sequence ID" value="MFC6355423.1"/>
    <property type="molecule type" value="Genomic_DNA"/>
</dbReference>
<evidence type="ECO:0000256" key="3">
    <source>
        <dbReference type="ARBA" id="ARBA00022448"/>
    </source>
</evidence>
<organism evidence="12 13">
    <name type="scientific">Luethyella okanaganae</name>
    <dbReference type="NCBI Taxonomy" id="69372"/>
    <lineage>
        <taxon>Bacteria</taxon>
        <taxon>Bacillati</taxon>
        <taxon>Actinomycetota</taxon>
        <taxon>Actinomycetes</taxon>
        <taxon>Micrococcales</taxon>
        <taxon>Microbacteriaceae</taxon>
        <taxon>Luethyella</taxon>
    </lineage>
</organism>
<keyword evidence="7 11" id="KW-1133">Transmembrane helix</keyword>
<dbReference type="PANTHER" id="PTHR33909">
    <property type="entry name" value="SEC TRANSLOCON ACCESSORY COMPLEX SUBUNIT YAJC"/>
    <property type="match status" value="1"/>
</dbReference>
<keyword evidence="13" id="KW-1185">Reference proteome</keyword>